<protein>
    <submittedName>
        <fullName evidence="1">Terpenoid synthase</fullName>
    </submittedName>
</protein>
<evidence type="ECO:0000313" key="2">
    <source>
        <dbReference type="Proteomes" id="UP000812287"/>
    </source>
</evidence>
<sequence length="241" mass="27638">MDVLGRYLTIGIHISVQSYYHINDTDVKVFIAFLTMFMFYLDDAYPRGDVDILARVPTFTKHFISSEEQPCKILNGFSDLLNEAFRIVDKVAAGLIVFSALKFITELILEQSKDESAHTVEEYAMFLRELGGLAEGYSLHIFPRELPYAVYIWALPCMRDLLTLVMTFSQARSEPKIMVLHDLVGKYIKEYETVLHILQPHADAHYAFKEFARGYLAFHLDSKIPSRLGALVLSLEPYWIG</sequence>
<gene>
    <name evidence="1" type="ORF">BT62DRAFT_997859</name>
</gene>
<accession>A0A9P8AMW3</accession>
<dbReference type="RefSeq" id="XP_043033757.1">
    <property type="nucleotide sequence ID" value="XM_043190687.1"/>
</dbReference>
<reference evidence="1" key="1">
    <citation type="submission" date="2020-11" db="EMBL/GenBank/DDBJ databases">
        <title>Adaptations for nitrogen fixation in a non-lichenized fungal sporocarp promotes dispersal by wood-feeding termites.</title>
        <authorList>
            <consortium name="DOE Joint Genome Institute"/>
            <person name="Koch R.A."/>
            <person name="Yoon G."/>
            <person name="Arayal U."/>
            <person name="Lail K."/>
            <person name="Amirebrahimi M."/>
            <person name="Labutti K."/>
            <person name="Lipzen A."/>
            <person name="Riley R."/>
            <person name="Barry K."/>
            <person name="Henrissat B."/>
            <person name="Grigoriev I.V."/>
            <person name="Herr J.R."/>
            <person name="Aime M.C."/>
        </authorList>
    </citation>
    <scope>NUCLEOTIDE SEQUENCE</scope>
    <source>
        <strain evidence="1">MCA 3950</strain>
    </source>
</reference>
<dbReference type="Gene3D" id="1.10.600.10">
    <property type="entry name" value="Farnesyl Diphosphate Synthase"/>
    <property type="match status" value="1"/>
</dbReference>
<comment type="caution">
    <text evidence="1">The sequence shown here is derived from an EMBL/GenBank/DDBJ whole genome shotgun (WGS) entry which is preliminary data.</text>
</comment>
<proteinExistence type="predicted"/>
<dbReference type="EMBL" id="MU250574">
    <property type="protein sequence ID" value="KAG7440257.1"/>
    <property type="molecule type" value="Genomic_DNA"/>
</dbReference>
<dbReference type="Proteomes" id="UP000812287">
    <property type="component" value="Unassembled WGS sequence"/>
</dbReference>
<evidence type="ECO:0000313" key="1">
    <source>
        <dbReference type="EMBL" id="KAG7440257.1"/>
    </source>
</evidence>
<organism evidence="1 2">
    <name type="scientific">Guyanagaster necrorhizus</name>
    <dbReference type="NCBI Taxonomy" id="856835"/>
    <lineage>
        <taxon>Eukaryota</taxon>
        <taxon>Fungi</taxon>
        <taxon>Dikarya</taxon>
        <taxon>Basidiomycota</taxon>
        <taxon>Agaricomycotina</taxon>
        <taxon>Agaricomycetes</taxon>
        <taxon>Agaricomycetidae</taxon>
        <taxon>Agaricales</taxon>
        <taxon>Marasmiineae</taxon>
        <taxon>Physalacriaceae</taxon>
        <taxon>Guyanagaster</taxon>
    </lineage>
</organism>
<keyword evidence="2" id="KW-1185">Reference proteome</keyword>
<dbReference type="OrthoDB" id="2998174at2759"/>
<dbReference type="AlphaFoldDB" id="A0A9P8AMW3"/>
<dbReference type="SUPFAM" id="SSF48576">
    <property type="entry name" value="Terpenoid synthases"/>
    <property type="match status" value="1"/>
</dbReference>
<dbReference type="GeneID" id="66112984"/>
<dbReference type="InterPro" id="IPR008949">
    <property type="entry name" value="Isoprenoid_synthase_dom_sf"/>
</dbReference>
<name>A0A9P8AMW3_9AGAR</name>